<keyword evidence="5" id="KW-0328">Glycosyltransferase</keyword>
<dbReference type="GO" id="GO:0006506">
    <property type="term" value="P:GPI anchor biosynthetic process"/>
    <property type="evidence" value="ECO:0007669"/>
    <property type="project" value="InterPro"/>
</dbReference>
<dbReference type="Proteomes" id="UP001151582">
    <property type="component" value="Unassembled WGS sequence"/>
</dbReference>
<dbReference type="GO" id="GO:0000506">
    <property type="term" value="C:glycosylphosphatidylinositol-N-acetylglucosaminyltransferase (GPI-GnT) complex"/>
    <property type="evidence" value="ECO:0007669"/>
    <property type="project" value="InterPro"/>
</dbReference>
<comment type="caution">
    <text evidence="5">The sequence shown here is derived from an EMBL/GenBank/DDBJ whole genome shotgun (WGS) entry which is preliminary data.</text>
</comment>
<name>A0A9W8B1T7_9FUNG</name>
<reference evidence="5" key="1">
    <citation type="submission" date="2022-07" db="EMBL/GenBank/DDBJ databases">
        <title>Phylogenomic reconstructions and comparative analyses of Kickxellomycotina fungi.</title>
        <authorList>
            <person name="Reynolds N.K."/>
            <person name="Stajich J.E."/>
            <person name="Barry K."/>
            <person name="Grigoriev I.V."/>
            <person name="Crous P."/>
            <person name="Smith M.E."/>
        </authorList>
    </citation>
    <scope>NUCLEOTIDE SEQUENCE</scope>
    <source>
        <strain evidence="5">RSA 567</strain>
    </source>
</reference>
<dbReference type="AlphaFoldDB" id="A0A9W8B1T7"/>
<evidence type="ECO:0000256" key="2">
    <source>
        <dbReference type="ARBA" id="ARBA00009610"/>
    </source>
</evidence>
<evidence type="ECO:0000256" key="1">
    <source>
        <dbReference type="ARBA" id="ARBA00004687"/>
    </source>
</evidence>
<feature type="compositionally biased region" description="Low complexity" evidence="3">
    <location>
        <begin position="31"/>
        <end position="43"/>
    </location>
</feature>
<dbReference type="EMBL" id="JANBQB010001292">
    <property type="protein sequence ID" value="KAJ1971660.1"/>
    <property type="molecule type" value="Genomic_DNA"/>
</dbReference>
<keyword evidence="5" id="KW-0808">Transferase</keyword>
<dbReference type="OrthoDB" id="6256716at2759"/>
<dbReference type="InterPro" id="IPR019328">
    <property type="entry name" value="PIGH-H_dom"/>
</dbReference>
<organism evidence="5 6">
    <name type="scientific">Dimargaris verticillata</name>
    <dbReference type="NCBI Taxonomy" id="2761393"/>
    <lineage>
        <taxon>Eukaryota</taxon>
        <taxon>Fungi</taxon>
        <taxon>Fungi incertae sedis</taxon>
        <taxon>Zoopagomycota</taxon>
        <taxon>Kickxellomycotina</taxon>
        <taxon>Dimargaritomycetes</taxon>
        <taxon>Dimargaritales</taxon>
        <taxon>Dimargaritaceae</taxon>
        <taxon>Dimargaris</taxon>
    </lineage>
</organism>
<accession>A0A9W8B1T7</accession>
<evidence type="ECO:0000259" key="4">
    <source>
        <dbReference type="Pfam" id="PF10181"/>
    </source>
</evidence>
<evidence type="ECO:0000313" key="6">
    <source>
        <dbReference type="Proteomes" id="UP001151582"/>
    </source>
</evidence>
<dbReference type="GO" id="GO:0016757">
    <property type="term" value="F:glycosyltransferase activity"/>
    <property type="evidence" value="ECO:0007669"/>
    <property type="project" value="UniProtKB-KW"/>
</dbReference>
<feature type="non-terminal residue" evidence="5">
    <location>
        <position position="1"/>
    </location>
</feature>
<dbReference type="InterPro" id="IPR044215">
    <property type="entry name" value="PIG-H"/>
</dbReference>
<gene>
    <name evidence="5" type="primary">GPI14_2</name>
    <name evidence="5" type="ORF">H4R34_005668</name>
</gene>
<dbReference type="PANTHER" id="PTHR15231:SF1">
    <property type="entry name" value="PHOSPHATIDYLINOSITOL N-ACETYLGLUCOSAMINYLTRANSFERASE SUBUNIT H"/>
    <property type="match status" value="1"/>
</dbReference>
<comment type="pathway">
    <text evidence="1">Glycolipid biosynthesis; glycosylphosphatidylinositol-anchor biosynthesis.</text>
</comment>
<sequence length="241" mass="26099">LWKELAVFMATSTTPNPWEPTASESSDSDALRLTSTTTTGSRTEQSPVLSPVTGAAPQDQQLPFPCPPATCHDDRNPPRTLSSPGPHRSLGVPTQLPPSDSSASTALEYTVHSPDVVEFTVRNPLPLFGLWDGVVVLVLAFLAQPTWSLGPISWYSLGYTSLTLGWLWQKLTMVRQESLLVMRDIGLQLTATSSCGSPTVQFIAKADVDDIVINEAFSMLTIKTYLAVLAANRENLVVIFA</sequence>
<feature type="non-terminal residue" evidence="5">
    <location>
        <position position="241"/>
    </location>
</feature>
<dbReference type="Pfam" id="PF10181">
    <property type="entry name" value="PIG-H"/>
    <property type="match status" value="1"/>
</dbReference>
<comment type="similarity">
    <text evidence="2">Belongs to the PIGH family.</text>
</comment>
<proteinExistence type="inferred from homology"/>
<feature type="domain" description="Phosphatidylinositol N-acetylglucosaminyltransferase subunit H conserved" evidence="4">
    <location>
        <begin position="178"/>
        <end position="240"/>
    </location>
</feature>
<evidence type="ECO:0000313" key="5">
    <source>
        <dbReference type="EMBL" id="KAJ1971660.1"/>
    </source>
</evidence>
<dbReference type="PANTHER" id="PTHR15231">
    <property type="entry name" value="PHOSPHATIDYLINOSITOL N-ACETYLGLUCOSAMINYLTRANSFERASE SUBUNIT H"/>
    <property type="match status" value="1"/>
</dbReference>
<evidence type="ECO:0000256" key="3">
    <source>
        <dbReference type="SAM" id="MobiDB-lite"/>
    </source>
</evidence>
<feature type="region of interest" description="Disordered" evidence="3">
    <location>
        <begin position="12"/>
        <end position="105"/>
    </location>
</feature>
<protein>
    <submittedName>
        <fullName evidence="5">GPI mannosyltransferase 1</fullName>
    </submittedName>
</protein>
<keyword evidence="6" id="KW-1185">Reference proteome</keyword>